<dbReference type="Pfam" id="PF01261">
    <property type="entry name" value="AP_endonuc_2"/>
    <property type="match status" value="1"/>
</dbReference>
<organism evidence="2">
    <name type="scientific">marine metagenome</name>
    <dbReference type="NCBI Taxonomy" id="408172"/>
    <lineage>
        <taxon>unclassified sequences</taxon>
        <taxon>metagenomes</taxon>
        <taxon>ecological metagenomes</taxon>
    </lineage>
</organism>
<reference evidence="2" key="1">
    <citation type="submission" date="2018-05" db="EMBL/GenBank/DDBJ databases">
        <authorList>
            <person name="Lanie J.A."/>
            <person name="Ng W.-L."/>
            <person name="Kazmierczak K.M."/>
            <person name="Andrzejewski T.M."/>
            <person name="Davidsen T.M."/>
            <person name="Wayne K.J."/>
            <person name="Tettelin H."/>
            <person name="Glass J.I."/>
            <person name="Rusch D."/>
            <person name="Podicherti R."/>
            <person name="Tsui H.-C.T."/>
            <person name="Winkler M.E."/>
        </authorList>
    </citation>
    <scope>NUCLEOTIDE SEQUENCE</scope>
</reference>
<accession>A0A382Y8C6</accession>
<name>A0A382Y8C6_9ZZZZ</name>
<dbReference type="InterPro" id="IPR036237">
    <property type="entry name" value="Xyl_isomerase-like_sf"/>
</dbReference>
<evidence type="ECO:0000313" key="2">
    <source>
        <dbReference type="EMBL" id="SVD79513.1"/>
    </source>
</evidence>
<dbReference type="InterPro" id="IPR050312">
    <property type="entry name" value="IolE/XylAMocC-like"/>
</dbReference>
<feature type="non-terminal residue" evidence="2">
    <location>
        <position position="1"/>
    </location>
</feature>
<protein>
    <recommendedName>
        <fullName evidence="1">Xylose isomerase-like TIM barrel domain-containing protein</fullName>
    </recommendedName>
</protein>
<dbReference type="Gene3D" id="3.20.20.150">
    <property type="entry name" value="Divalent-metal-dependent TIM barrel enzymes"/>
    <property type="match status" value="1"/>
</dbReference>
<evidence type="ECO:0000259" key="1">
    <source>
        <dbReference type="Pfam" id="PF01261"/>
    </source>
</evidence>
<proteinExistence type="predicted"/>
<dbReference type="EMBL" id="UINC01173750">
    <property type="protein sequence ID" value="SVD79513.1"/>
    <property type="molecule type" value="Genomic_DNA"/>
</dbReference>
<sequence length="223" mass="24332">HGHGIELSASHDALATAEGMLEDSGIEATCVATGVKFNSIDEADHAKAREFLKRCIELAQNIGAGYLRVFGDPVPEENEADRLAALRLAAESCAAVDDHAGQHNVEILIETHTNMRADWARQIVTDSGGSNVGVLWHIGHHISRGQSVDDAYGHISADIKHVHFNTREGGKADETDNQRTFELLGAAGYTGFFSVEVINPDDSESVLKHHIERFNRFREKAAQ</sequence>
<dbReference type="AlphaFoldDB" id="A0A382Y8C6"/>
<dbReference type="SUPFAM" id="SSF51658">
    <property type="entry name" value="Xylose isomerase-like"/>
    <property type="match status" value="1"/>
</dbReference>
<dbReference type="InterPro" id="IPR013022">
    <property type="entry name" value="Xyl_isomerase-like_TIM-brl"/>
</dbReference>
<dbReference type="PANTHER" id="PTHR12110">
    <property type="entry name" value="HYDROXYPYRUVATE ISOMERASE"/>
    <property type="match status" value="1"/>
</dbReference>
<dbReference type="PANTHER" id="PTHR12110:SF53">
    <property type="entry name" value="BLR5974 PROTEIN"/>
    <property type="match status" value="1"/>
</dbReference>
<feature type="domain" description="Xylose isomerase-like TIM barrel" evidence="1">
    <location>
        <begin position="12"/>
        <end position="214"/>
    </location>
</feature>
<gene>
    <name evidence="2" type="ORF">METZ01_LOCUS432367</name>
</gene>